<sequence length="101" mass="10546">MADVRPLPSTLKLRLTAVVAVLVLAATGLVTILVRGMAERDMKGVIGAQQFAVVSSAAAFIDDRLEAKKQLMVALAKGMPPAARSDPVPGAGLSRRARRPA</sequence>
<proteinExistence type="predicted"/>
<comment type="caution">
    <text evidence="3">The sequence shown here is derived from an EMBL/GenBank/DDBJ whole genome shotgun (WGS) entry which is preliminary data.</text>
</comment>
<accession>A0A2G8TIE8</accession>
<gene>
    <name evidence="3" type="ORF">CR105_06490</name>
</gene>
<evidence type="ECO:0000313" key="4">
    <source>
        <dbReference type="Proteomes" id="UP000230390"/>
    </source>
</evidence>
<evidence type="ECO:0000313" key="3">
    <source>
        <dbReference type="EMBL" id="PIL45719.1"/>
    </source>
</evidence>
<feature type="region of interest" description="Disordered" evidence="1">
    <location>
        <begin position="79"/>
        <end position="101"/>
    </location>
</feature>
<dbReference type="RefSeq" id="WP_099787629.1">
    <property type="nucleotide sequence ID" value="NZ_JBHLYV010000029.1"/>
</dbReference>
<organism evidence="3 4">
    <name type="scientific">Massilia eurypsychrophila</name>
    <dbReference type="NCBI Taxonomy" id="1485217"/>
    <lineage>
        <taxon>Bacteria</taxon>
        <taxon>Pseudomonadati</taxon>
        <taxon>Pseudomonadota</taxon>
        <taxon>Betaproteobacteria</taxon>
        <taxon>Burkholderiales</taxon>
        <taxon>Oxalobacteraceae</taxon>
        <taxon>Telluria group</taxon>
        <taxon>Massilia</taxon>
    </lineage>
</organism>
<keyword evidence="2" id="KW-0472">Membrane</keyword>
<evidence type="ECO:0000256" key="2">
    <source>
        <dbReference type="SAM" id="Phobius"/>
    </source>
</evidence>
<name>A0A2G8TIE8_9BURK</name>
<keyword evidence="2" id="KW-1133">Transmembrane helix</keyword>
<dbReference type="Proteomes" id="UP000230390">
    <property type="component" value="Unassembled WGS sequence"/>
</dbReference>
<protein>
    <submittedName>
        <fullName evidence="3">Uncharacterized protein</fullName>
    </submittedName>
</protein>
<dbReference type="EMBL" id="PDOC01000003">
    <property type="protein sequence ID" value="PIL45719.1"/>
    <property type="molecule type" value="Genomic_DNA"/>
</dbReference>
<reference evidence="3 4" key="1">
    <citation type="submission" date="2017-10" db="EMBL/GenBank/DDBJ databases">
        <title>Massilia psychrophilum sp. nov., a novel purple-pigmented bacterium isolated from Tianshan glacier, Xinjiang Municipality, China.</title>
        <authorList>
            <person name="Wang H."/>
        </authorList>
    </citation>
    <scope>NUCLEOTIDE SEQUENCE [LARGE SCALE GENOMIC DNA]</scope>
    <source>
        <strain evidence="3 4">JCM 30074</strain>
    </source>
</reference>
<keyword evidence="2" id="KW-0812">Transmembrane</keyword>
<keyword evidence="4" id="KW-1185">Reference proteome</keyword>
<feature type="transmembrane region" description="Helical" evidence="2">
    <location>
        <begin position="15"/>
        <end position="34"/>
    </location>
</feature>
<evidence type="ECO:0000256" key="1">
    <source>
        <dbReference type="SAM" id="MobiDB-lite"/>
    </source>
</evidence>
<dbReference type="AlphaFoldDB" id="A0A2G8TIE8"/>